<dbReference type="RefSeq" id="XP_033594395.1">
    <property type="nucleotide sequence ID" value="XM_033732399.1"/>
</dbReference>
<evidence type="ECO:0000313" key="3">
    <source>
        <dbReference type="Proteomes" id="UP000799767"/>
    </source>
</evidence>
<dbReference type="Proteomes" id="UP000799767">
    <property type="component" value="Unassembled WGS sequence"/>
</dbReference>
<gene>
    <name evidence="2" type="ORF">BDY17DRAFT_289748</name>
</gene>
<accession>A0A6A6Q784</accession>
<evidence type="ECO:0000256" key="1">
    <source>
        <dbReference type="SAM" id="MobiDB-lite"/>
    </source>
</evidence>
<protein>
    <submittedName>
        <fullName evidence="2">Uncharacterized protein</fullName>
    </submittedName>
</protein>
<keyword evidence="3" id="KW-1185">Reference proteome</keyword>
<feature type="compositionally biased region" description="Polar residues" evidence="1">
    <location>
        <begin position="7"/>
        <end position="25"/>
    </location>
</feature>
<dbReference type="OrthoDB" id="5401654at2759"/>
<feature type="compositionally biased region" description="Polar residues" evidence="1">
    <location>
        <begin position="168"/>
        <end position="184"/>
    </location>
</feature>
<sequence length="412" mass="42982">MAPDINSLPSSPRSVQQAASPPLSNTTPRRTSQPMPPPPLPLPATNPSPAAHSANLYRSPVMNSNELHGEPLRHPRPLTAAELYLECEKEQEAVVNRLTRELTALRAQSASVASNASHSSNSTSASLLPVDISDPNPTHQIIGATHPTPSRRHRSSSSVSTRSIPHTPSTVSTATNTSTQAHAGSTTSTSHNTQSQASADRAAAAGGAGSSRPPSFSASASGTSTPARQSLDLPRQTPYSFAVPSRPSISRDASYSSMSAQQGTPAAPTHHITSPHYIDTANYRSELENVKAENENLRQRVRALEMALRARRRDSSNSDVSRPSRPRDNSGTSAIASPPFVTTPPESGRTAFIPTGVAAWAAADGGVGGVAPPRERSESQSTTASSRRGMAGAEDEVKLGESAGSVGVGRGS</sequence>
<feature type="compositionally biased region" description="Polar residues" evidence="1">
    <location>
        <begin position="247"/>
        <end position="264"/>
    </location>
</feature>
<dbReference type="EMBL" id="MU001631">
    <property type="protein sequence ID" value="KAF2487826.1"/>
    <property type="molecule type" value="Genomic_DNA"/>
</dbReference>
<feature type="region of interest" description="Disordered" evidence="1">
    <location>
        <begin position="1"/>
        <end position="74"/>
    </location>
</feature>
<name>A0A6A6Q784_9PEZI</name>
<evidence type="ECO:0000313" key="2">
    <source>
        <dbReference type="EMBL" id="KAF2487826.1"/>
    </source>
</evidence>
<feature type="region of interest" description="Disordered" evidence="1">
    <location>
        <begin position="110"/>
        <end position="275"/>
    </location>
</feature>
<feature type="compositionally biased region" description="Low complexity" evidence="1">
    <location>
        <begin position="110"/>
        <end position="126"/>
    </location>
</feature>
<dbReference type="PANTHER" id="PTHR39610">
    <property type="entry name" value="BZIP DOMAIN-CONTAINING PROTEIN-RELATED"/>
    <property type="match status" value="1"/>
</dbReference>
<dbReference type="GeneID" id="54473401"/>
<feature type="region of interest" description="Disordered" evidence="1">
    <location>
        <begin position="308"/>
        <end position="412"/>
    </location>
</feature>
<feature type="compositionally biased region" description="Low complexity" evidence="1">
    <location>
        <begin position="156"/>
        <end position="167"/>
    </location>
</feature>
<feature type="compositionally biased region" description="Pro residues" evidence="1">
    <location>
        <begin position="34"/>
        <end position="46"/>
    </location>
</feature>
<organism evidence="2 3">
    <name type="scientific">Neohortaea acidophila</name>
    <dbReference type="NCBI Taxonomy" id="245834"/>
    <lineage>
        <taxon>Eukaryota</taxon>
        <taxon>Fungi</taxon>
        <taxon>Dikarya</taxon>
        <taxon>Ascomycota</taxon>
        <taxon>Pezizomycotina</taxon>
        <taxon>Dothideomycetes</taxon>
        <taxon>Dothideomycetidae</taxon>
        <taxon>Mycosphaerellales</taxon>
        <taxon>Teratosphaeriaceae</taxon>
        <taxon>Neohortaea</taxon>
    </lineage>
</organism>
<reference evidence="2" key="1">
    <citation type="journal article" date="2020" name="Stud. Mycol.">
        <title>101 Dothideomycetes genomes: a test case for predicting lifestyles and emergence of pathogens.</title>
        <authorList>
            <person name="Haridas S."/>
            <person name="Albert R."/>
            <person name="Binder M."/>
            <person name="Bloem J."/>
            <person name="Labutti K."/>
            <person name="Salamov A."/>
            <person name="Andreopoulos B."/>
            <person name="Baker S."/>
            <person name="Barry K."/>
            <person name="Bills G."/>
            <person name="Bluhm B."/>
            <person name="Cannon C."/>
            <person name="Castanera R."/>
            <person name="Culley D."/>
            <person name="Daum C."/>
            <person name="Ezra D."/>
            <person name="Gonzalez J."/>
            <person name="Henrissat B."/>
            <person name="Kuo A."/>
            <person name="Liang C."/>
            <person name="Lipzen A."/>
            <person name="Lutzoni F."/>
            <person name="Magnuson J."/>
            <person name="Mondo S."/>
            <person name="Nolan M."/>
            <person name="Ohm R."/>
            <person name="Pangilinan J."/>
            <person name="Park H.-J."/>
            <person name="Ramirez L."/>
            <person name="Alfaro M."/>
            <person name="Sun H."/>
            <person name="Tritt A."/>
            <person name="Yoshinaga Y."/>
            <person name="Zwiers L.-H."/>
            <person name="Turgeon B."/>
            <person name="Goodwin S."/>
            <person name="Spatafora J."/>
            <person name="Crous P."/>
            <person name="Grigoriev I."/>
        </authorList>
    </citation>
    <scope>NUCLEOTIDE SEQUENCE</scope>
    <source>
        <strain evidence="2">CBS 113389</strain>
    </source>
</reference>
<feature type="compositionally biased region" description="Low complexity" evidence="1">
    <location>
        <begin position="185"/>
        <end position="222"/>
    </location>
</feature>
<dbReference type="PANTHER" id="PTHR39610:SF2">
    <property type="entry name" value="BZIP DOMAIN-CONTAINING PROTEIN"/>
    <property type="match status" value="1"/>
</dbReference>
<dbReference type="AlphaFoldDB" id="A0A6A6Q784"/>
<proteinExistence type="predicted"/>